<dbReference type="AlphaFoldDB" id="A0A5C6EX22"/>
<proteinExistence type="predicted"/>
<evidence type="ECO:0000313" key="2">
    <source>
        <dbReference type="Proteomes" id="UP000317977"/>
    </source>
</evidence>
<accession>A0A5C6EX22</accession>
<gene>
    <name evidence="1" type="ORF">Poly59_36060</name>
</gene>
<dbReference type="Proteomes" id="UP000317977">
    <property type="component" value="Unassembled WGS sequence"/>
</dbReference>
<reference evidence="1 2" key="1">
    <citation type="submission" date="2019-02" db="EMBL/GenBank/DDBJ databases">
        <title>Deep-cultivation of Planctomycetes and their phenomic and genomic characterization uncovers novel biology.</title>
        <authorList>
            <person name="Wiegand S."/>
            <person name="Jogler M."/>
            <person name="Boedeker C."/>
            <person name="Pinto D."/>
            <person name="Vollmers J."/>
            <person name="Rivas-Marin E."/>
            <person name="Kohn T."/>
            <person name="Peeters S.H."/>
            <person name="Heuer A."/>
            <person name="Rast P."/>
            <person name="Oberbeckmann S."/>
            <person name="Bunk B."/>
            <person name="Jeske O."/>
            <person name="Meyerdierks A."/>
            <person name="Storesund J.E."/>
            <person name="Kallscheuer N."/>
            <person name="Luecker S."/>
            <person name="Lage O.M."/>
            <person name="Pohl T."/>
            <person name="Merkel B.J."/>
            <person name="Hornburger P."/>
            <person name="Mueller R.-W."/>
            <person name="Bruemmer F."/>
            <person name="Labrenz M."/>
            <person name="Spormann A.M."/>
            <person name="Op Den Camp H."/>
            <person name="Overmann J."/>
            <person name="Amann R."/>
            <person name="Jetten M.S.M."/>
            <person name="Mascher T."/>
            <person name="Medema M.H."/>
            <person name="Devos D.P."/>
            <person name="Kaster A.-K."/>
            <person name="Ovreas L."/>
            <person name="Rohde M."/>
            <person name="Galperin M.Y."/>
            <person name="Jogler C."/>
        </authorList>
    </citation>
    <scope>NUCLEOTIDE SEQUENCE [LARGE SCALE GENOMIC DNA]</scope>
    <source>
        <strain evidence="1 2">Poly59</strain>
    </source>
</reference>
<organism evidence="1 2">
    <name type="scientific">Rubripirellula reticaptiva</name>
    <dbReference type="NCBI Taxonomy" id="2528013"/>
    <lineage>
        <taxon>Bacteria</taxon>
        <taxon>Pseudomonadati</taxon>
        <taxon>Planctomycetota</taxon>
        <taxon>Planctomycetia</taxon>
        <taxon>Pirellulales</taxon>
        <taxon>Pirellulaceae</taxon>
        <taxon>Rubripirellula</taxon>
    </lineage>
</organism>
<keyword evidence="2" id="KW-1185">Reference proteome</keyword>
<comment type="caution">
    <text evidence="1">The sequence shown here is derived from an EMBL/GenBank/DDBJ whole genome shotgun (WGS) entry which is preliminary data.</text>
</comment>
<sequence length="83" mass="9238">MVTCAIDLGKIDSVCCFSDPATQKHQFETIATERAHVEHLLASRSDIDLIVMEACVPLGLFNDICQERQVKTLVSSTNEEAWN</sequence>
<protein>
    <submittedName>
        <fullName evidence="1">Uncharacterized protein</fullName>
    </submittedName>
</protein>
<dbReference type="EMBL" id="SJPX01000003">
    <property type="protein sequence ID" value="TWU52009.1"/>
    <property type="molecule type" value="Genomic_DNA"/>
</dbReference>
<evidence type="ECO:0000313" key="1">
    <source>
        <dbReference type="EMBL" id="TWU52009.1"/>
    </source>
</evidence>
<name>A0A5C6EX22_9BACT</name>